<sequence length="448" mass="50279">MSGNDDREVEKSHSSNHALGWARHFRNRECTRTWSQSAPGGGRQVTSPKLPVHPSAELADSDDSMSESASQLRFRPIVGVALNSHTLKPVVSPMTAAPPTPVPVGDLEMGHEQHTPAATPHPSNGHNNPANPSVVPILHGERTQVPVDHDIEMSHGDHNPIPATRADILELRQDLKDIGHQLGRFFDILVALLSKDSRSIHPSHNGNDRLTAMDVDGDDGDNADVEDVPPPRPRVEQARKAKAITKHRRTMPYHYQGMFSNMPDSFEVSAHLHQRAGISKLENTARKRAAKRAERKRNLFYRRFEVAANHTDLQRHLGILQDLGVDGMSSDESEHENGVIQYRVLIKSWRNPVLTPWLRTFDAAYRKDRLGPSQSTRGAHPHLRLASQKVDLRAPVIRLPFNAYNYEWLKGLSAFELESLAPQHREYEFLHTPAMMELAQAFDGDHHK</sequence>
<organism evidence="2 3">
    <name type="scientific">Grifola frondosa</name>
    <name type="common">Maitake</name>
    <name type="synonym">Polyporus frondosus</name>
    <dbReference type="NCBI Taxonomy" id="5627"/>
    <lineage>
        <taxon>Eukaryota</taxon>
        <taxon>Fungi</taxon>
        <taxon>Dikarya</taxon>
        <taxon>Basidiomycota</taxon>
        <taxon>Agaricomycotina</taxon>
        <taxon>Agaricomycetes</taxon>
        <taxon>Polyporales</taxon>
        <taxon>Grifolaceae</taxon>
        <taxon>Grifola</taxon>
    </lineage>
</organism>
<accession>A0A1C7LNC3</accession>
<evidence type="ECO:0000313" key="2">
    <source>
        <dbReference type="EMBL" id="OBZ66078.1"/>
    </source>
</evidence>
<keyword evidence="3" id="KW-1185">Reference proteome</keyword>
<evidence type="ECO:0000313" key="3">
    <source>
        <dbReference type="Proteomes" id="UP000092993"/>
    </source>
</evidence>
<gene>
    <name evidence="2" type="ORF">A0H81_13919</name>
</gene>
<dbReference type="EMBL" id="LUGG01000033">
    <property type="protein sequence ID" value="OBZ66078.1"/>
    <property type="molecule type" value="Genomic_DNA"/>
</dbReference>
<feature type="compositionally biased region" description="Acidic residues" evidence="1">
    <location>
        <begin position="215"/>
        <end position="227"/>
    </location>
</feature>
<dbReference type="AlphaFoldDB" id="A0A1C7LNC3"/>
<name>A0A1C7LNC3_GRIFR</name>
<feature type="region of interest" description="Disordered" evidence="1">
    <location>
        <begin position="1"/>
        <end position="67"/>
    </location>
</feature>
<evidence type="ECO:0000256" key="1">
    <source>
        <dbReference type="SAM" id="MobiDB-lite"/>
    </source>
</evidence>
<dbReference type="Proteomes" id="UP000092993">
    <property type="component" value="Unassembled WGS sequence"/>
</dbReference>
<proteinExistence type="predicted"/>
<feature type="compositionally biased region" description="Basic and acidic residues" evidence="1">
    <location>
        <begin position="1"/>
        <end position="13"/>
    </location>
</feature>
<reference evidence="2 3" key="1">
    <citation type="submission" date="2016-03" db="EMBL/GenBank/DDBJ databases">
        <title>Whole genome sequencing of Grifola frondosa 9006-11.</title>
        <authorList>
            <person name="Min B."/>
            <person name="Park H."/>
            <person name="Kim J.-G."/>
            <person name="Cho H."/>
            <person name="Oh Y.-L."/>
            <person name="Kong W.-S."/>
            <person name="Choi I.-G."/>
        </authorList>
    </citation>
    <scope>NUCLEOTIDE SEQUENCE [LARGE SCALE GENOMIC DNA]</scope>
    <source>
        <strain evidence="2 3">9006-11</strain>
    </source>
</reference>
<protein>
    <submittedName>
        <fullName evidence="2">Uncharacterized protein</fullName>
    </submittedName>
</protein>
<dbReference type="OrthoDB" id="2753353at2759"/>
<feature type="region of interest" description="Disordered" evidence="1">
    <location>
        <begin position="198"/>
        <end position="240"/>
    </location>
</feature>
<comment type="caution">
    <text evidence="2">The sequence shown here is derived from an EMBL/GenBank/DDBJ whole genome shotgun (WGS) entry which is preliminary data.</text>
</comment>
<dbReference type="STRING" id="5627.A0A1C7LNC3"/>